<dbReference type="GO" id="GO:0004519">
    <property type="term" value="F:endonuclease activity"/>
    <property type="evidence" value="ECO:0007669"/>
    <property type="project" value="UniProtKB-KW"/>
</dbReference>
<dbReference type="Gene3D" id="3.30.920.30">
    <property type="entry name" value="Hypothetical protein"/>
    <property type="match status" value="1"/>
</dbReference>
<keyword evidence="6" id="KW-0346">Stress response</keyword>
<dbReference type="EMBL" id="NEDJ01000136">
    <property type="protein sequence ID" value="OSO88085.1"/>
    <property type="molecule type" value="Genomic_DNA"/>
</dbReference>
<evidence type="ECO:0000256" key="3">
    <source>
        <dbReference type="ARBA" id="ARBA00022759"/>
    </source>
</evidence>
<protein>
    <recommendedName>
        <fullName evidence="9">Type II toxin-antitoxin system HicA family toxin</fullName>
    </recommendedName>
</protein>
<evidence type="ECO:0000256" key="5">
    <source>
        <dbReference type="ARBA" id="ARBA00022884"/>
    </source>
</evidence>
<keyword evidence="5" id="KW-0694">RNA-binding</keyword>
<evidence type="ECO:0000256" key="1">
    <source>
        <dbReference type="ARBA" id="ARBA00022649"/>
    </source>
</evidence>
<dbReference type="Pfam" id="PF07927">
    <property type="entry name" value="HicA_toxin"/>
    <property type="match status" value="1"/>
</dbReference>
<evidence type="ECO:0000256" key="4">
    <source>
        <dbReference type="ARBA" id="ARBA00022801"/>
    </source>
</evidence>
<evidence type="ECO:0000313" key="7">
    <source>
        <dbReference type="EMBL" id="OSO88085.1"/>
    </source>
</evidence>
<dbReference type="SUPFAM" id="SSF54786">
    <property type="entry name" value="YcfA/nrd intein domain"/>
    <property type="match status" value="1"/>
</dbReference>
<dbReference type="InterPro" id="IPR038570">
    <property type="entry name" value="HicA_sf"/>
</dbReference>
<name>A0A1X4G3L2_HALEZ</name>
<evidence type="ECO:0000256" key="6">
    <source>
        <dbReference type="ARBA" id="ARBA00023016"/>
    </source>
</evidence>
<evidence type="ECO:0000313" key="8">
    <source>
        <dbReference type="Proteomes" id="UP000193587"/>
    </source>
</evidence>
<accession>A0A1X4G3L2</accession>
<comment type="caution">
    <text evidence="7">The sequence shown here is derived from an EMBL/GenBank/DDBJ whole genome shotgun (WGS) entry which is preliminary data.</text>
</comment>
<keyword evidence="1" id="KW-1277">Toxin-antitoxin system</keyword>
<dbReference type="InterPro" id="IPR012933">
    <property type="entry name" value="HicA_mRNA_interferase"/>
</dbReference>
<organism evidence="7 8">
    <name type="scientific">Halorubrum ezzemoulense DSM 17463</name>
    <dbReference type="NCBI Taxonomy" id="1121945"/>
    <lineage>
        <taxon>Archaea</taxon>
        <taxon>Methanobacteriati</taxon>
        <taxon>Methanobacteriota</taxon>
        <taxon>Stenosarchaea group</taxon>
        <taxon>Halobacteria</taxon>
        <taxon>Halobacteriales</taxon>
        <taxon>Haloferacaceae</taxon>
        <taxon>Halorubrum</taxon>
    </lineage>
</organism>
<gene>
    <name evidence="7" type="ORF">B9H04_17650</name>
</gene>
<keyword evidence="4" id="KW-0378">Hydrolase</keyword>
<reference evidence="7 8" key="1">
    <citation type="submission" date="2017-04" db="EMBL/GenBank/DDBJ databases">
        <title>MLSA of the genus Halorubrum.</title>
        <authorList>
            <person name="De La Haba R."/>
            <person name="Sanchez-Porro C."/>
            <person name="Infante-Dominguez C."/>
            <person name="Ventosa A."/>
        </authorList>
    </citation>
    <scope>NUCLEOTIDE SEQUENCE [LARGE SCALE GENOMIC DNA]</scope>
    <source>
        <strain evidence="7 8">DSM 17463</strain>
    </source>
</reference>
<dbReference type="AlphaFoldDB" id="A0A1X4G3L2"/>
<keyword evidence="2" id="KW-0540">Nuclease</keyword>
<dbReference type="GO" id="GO:0016787">
    <property type="term" value="F:hydrolase activity"/>
    <property type="evidence" value="ECO:0007669"/>
    <property type="project" value="UniProtKB-KW"/>
</dbReference>
<proteinExistence type="predicted"/>
<evidence type="ECO:0000256" key="2">
    <source>
        <dbReference type="ARBA" id="ARBA00022722"/>
    </source>
</evidence>
<evidence type="ECO:0008006" key="9">
    <source>
        <dbReference type="Google" id="ProtNLM"/>
    </source>
</evidence>
<sequence length="82" mass="9412">MGAPDFSGRDVVKALSKNRFAIVDRTGSHVKLRYEHPTNDDDVRVVSVPQHDRIRTGTLRNIADQSGAEDFEKWCQWIDRQC</sequence>
<keyword evidence="3" id="KW-0255">Endonuclease</keyword>
<dbReference type="RefSeq" id="WP_080508782.1">
    <property type="nucleotide sequence ID" value="NZ_ATXS01000083.1"/>
</dbReference>
<dbReference type="GO" id="GO:0003729">
    <property type="term" value="F:mRNA binding"/>
    <property type="evidence" value="ECO:0007669"/>
    <property type="project" value="InterPro"/>
</dbReference>
<dbReference type="Proteomes" id="UP000193587">
    <property type="component" value="Unassembled WGS sequence"/>
</dbReference>